<evidence type="ECO:0000256" key="1">
    <source>
        <dbReference type="SAM" id="MobiDB-lite"/>
    </source>
</evidence>
<organism evidence="3 4">
    <name type="scientific">Tianweitania sediminis</name>
    <dbReference type="NCBI Taxonomy" id="1502156"/>
    <lineage>
        <taxon>Bacteria</taxon>
        <taxon>Pseudomonadati</taxon>
        <taxon>Pseudomonadota</taxon>
        <taxon>Alphaproteobacteria</taxon>
        <taxon>Hyphomicrobiales</taxon>
        <taxon>Phyllobacteriaceae</taxon>
        <taxon>Tianweitania</taxon>
    </lineage>
</organism>
<evidence type="ECO:0008006" key="5">
    <source>
        <dbReference type="Google" id="ProtNLM"/>
    </source>
</evidence>
<evidence type="ECO:0000313" key="4">
    <source>
        <dbReference type="Proteomes" id="UP000666240"/>
    </source>
</evidence>
<dbReference type="RefSeq" id="WP_209336630.1">
    <property type="nucleotide sequence ID" value="NZ_JAGIYY010000008.1"/>
</dbReference>
<gene>
    <name evidence="3" type="ORF">J5Y06_18300</name>
</gene>
<comment type="caution">
    <text evidence="3">The sequence shown here is derived from an EMBL/GenBank/DDBJ whole genome shotgun (WGS) entry which is preliminary data.</text>
</comment>
<name>A0A8J7R659_9HYPH</name>
<feature type="compositionally biased region" description="Polar residues" evidence="1">
    <location>
        <begin position="66"/>
        <end position="83"/>
    </location>
</feature>
<reference evidence="3" key="1">
    <citation type="submission" date="2021-03" db="EMBL/GenBank/DDBJ databases">
        <title>Genome sequencing and assembly of Tianweitania sediminis.</title>
        <authorList>
            <person name="Chhetri G."/>
        </authorList>
    </citation>
    <scope>NUCLEOTIDE SEQUENCE</scope>
    <source>
        <strain evidence="3">Z8</strain>
    </source>
</reference>
<dbReference type="AlphaFoldDB" id="A0A8J7R659"/>
<feature type="region of interest" description="Disordered" evidence="1">
    <location>
        <begin position="66"/>
        <end position="104"/>
    </location>
</feature>
<proteinExistence type="predicted"/>
<sequence>MFNKTVSAALLALAVTASAASAQAVKTEAGAGAFDQGGIFFDQTHAATSSAPGTSRDYVPVDRSTTASISQSGATRTQAQEASSVPADNARNERGLGLFDRVNN</sequence>
<feature type="chain" id="PRO_5035189520" description="Hydroxyquinol 1,2-dioxygenase" evidence="2">
    <location>
        <begin position="20"/>
        <end position="104"/>
    </location>
</feature>
<evidence type="ECO:0000256" key="2">
    <source>
        <dbReference type="SAM" id="SignalP"/>
    </source>
</evidence>
<protein>
    <recommendedName>
        <fullName evidence="5">Hydroxyquinol 1,2-dioxygenase</fullName>
    </recommendedName>
</protein>
<evidence type="ECO:0000313" key="3">
    <source>
        <dbReference type="EMBL" id="MBP0440605.1"/>
    </source>
</evidence>
<keyword evidence="2" id="KW-0732">Signal</keyword>
<dbReference type="Proteomes" id="UP000666240">
    <property type="component" value="Unassembled WGS sequence"/>
</dbReference>
<feature type="signal peptide" evidence="2">
    <location>
        <begin position="1"/>
        <end position="19"/>
    </location>
</feature>
<dbReference type="EMBL" id="JAGIYY010000008">
    <property type="protein sequence ID" value="MBP0440605.1"/>
    <property type="molecule type" value="Genomic_DNA"/>
</dbReference>
<accession>A0A8J7R659</accession>
<keyword evidence="4" id="KW-1185">Reference proteome</keyword>